<evidence type="ECO:0000313" key="3">
    <source>
        <dbReference type="EMBL" id="SJZ39589.1"/>
    </source>
</evidence>
<keyword evidence="4" id="KW-1185">Reference proteome</keyword>
<dbReference type="RefSeq" id="WP_144399432.1">
    <property type="nucleotide sequence ID" value="NZ_FUXI01000002.1"/>
</dbReference>
<dbReference type="EMBL" id="FUXI01000002">
    <property type="protein sequence ID" value="SJZ39589.1"/>
    <property type="molecule type" value="Genomic_DNA"/>
</dbReference>
<evidence type="ECO:0000256" key="1">
    <source>
        <dbReference type="SAM" id="Phobius"/>
    </source>
</evidence>
<protein>
    <recommendedName>
        <fullName evidence="2">SpaA-like prealbumin fold domain-containing protein</fullName>
    </recommendedName>
</protein>
<keyword evidence="1" id="KW-0812">Transmembrane</keyword>
<reference evidence="3 4" key="1">
    <citation type="submission" date="2017-02" db="EMBL/GenBank/DDBJ databases">
        <authorList>
            <person name="Peterson S.W."/>
        </authorList>
    </citation>
    <scope>NUCLEOTIDE SEQUENCE [LARGE SCALE GENOMIC DNA]</scope>
    <source>
        <strain evidence="3 4">ATCC BAA-1030</strain>
    </source>
</reference>
<keyword evidence="1" id="KW-1133">Transmembrane helix</keyword>
<organism evidence="3 4">
    <name type="scientific">Pilibacter termitis</name>
    <dbReference type="NCBI Taxonomy" id="263852"/>
    <lineage>
        <taxon>Bacteria</taxon>
        <taxon>Bacillati</taxon>
        <taxon>Bacillota</taxon>
        <taxon>Bacilli</taxon>
        <taxon>Lactobacillales</taxon>
        <taxon>Enterococcaceae</taxon>
        <taxon>Pilibacter</taxon>
    </lineage>
</organism>
<evidence type="ECO:0000313" key="4">
    <source>
        <dbReference type="Proteomes" id="UP000190328"/>
    </source>
</evidence>
<dbReference type="Pfam" id="PF17802">
    <property type="entry name" value="SpaA"/>
    <property type="match status" value="1"/>
</dbReference>
<proteinExistence type="predicted"/>
<dbReference type="InterPro" id="IPR041033">
    <property type="entry name" value="SpaA_PFL_dom_1"/>
</dbReference>
<evidence type="ECO:0000259" key="2">
    <source>
        <dbReference type="Pfam" id="PF17802"/>
    </source>
</evidence>
<accession>A0A1T4KB10</accession>
<sequence length="735" mass="77637">MVKHKFLKVLLATTCLAGGLFAGMLHSIALVVPEGAMMNPAAVRKITITRVTDGSGNMDTQALVDGTGALTNGWVADDSDPQTTYQIFKVQLNSGQTTPTDNGFIPGEVTPTGGASTANYKLIAGAEVTTVSGSVSFEIGDSQSGATGSAIDYTATGTYDTSGTFDESGVTSTIAQAFFKNLKDDGTVDDTNVSPDGIYFIREKNPSAEYEAYRGFISIPNFAEITTGDESAVSGTYDVHLYPKRVRVAGLGIHSYVNIIDPVAHATMPRFATNNANDAWLHDTVANGQVTNWTQTANLPKSFFDNYNPTGVSGVSLIEMWYAAAYTDPLAYGENKASGQSNFGSSASGLSPTPLGAGVTFGTPYGSGTNGQVSAGAIITKLSDGTKDYIPLYKGSSLQATSSNVVVNITTGTKQSHLTIWGNNTVIAANANAPVGCFLRSNDKATFLALFDETNELGGDYTGINLLDASSGYSVELAFTVQMAPKGLNFTQDKILGDFAANPIRPTVLSGYALDVTNLTHNVVTTKGNDTFATNGFVTDGAGRDDGVRSATNPNGVLIEQAYVTTGNLNGVKVNEIGKRLGNAKFKLKLVDSKGEDAADEGKYLKVSTSDGTWSYVTDVAQATEYTTDTGNVDASLLGKFQWLSVNPKWDYQLIETTAPTGYQLLAKPLAIPTANMSELTWDTDNTNDDLVNVVNIRKTVLPVTGGIGLGIIILVGMAFLIFGIVNKRKHDKTE</sequence>
<dbReference type="Gene3D" id="2.60.40.10">
    <property type="entry name" value="Immunoglobulins"/>
    <property type="match status" value="2"/>
</dbReference>
<dbReference type="Proteomes" id="UP000190328">
    <property type="component" value="Unassembled WGS sequence"/>
</dbReference>
<feature type="domain" description="SpaA-like prealbumin fold" evidence="2">
    <location>
        <begin position="568"/>
        <end position="674"/>
    </location>
</feature>
<name>A0A1T4KB10_9ENTE</name>
<dbReference type="InterPro" id="IPR013783">
    <property type="entry name" value="Ig-like_fold"/>
</dbReference>
<dbReference type="STRING" id="263852.SAMN02745116_00161"/>
<gene>
    <name evidence="3" type="ORF">SAMN02745116_00161</name>
</gene>
<keyword evidence="1" id="KW-0472">Membrane</keyword>
<dbReference type="AlphaFoldDB" id="A0A1T4KB10"/>
<feature type="transmembrane region" description="Helical" evidence="1">
    <location>
        <begin position="701"/>
        <end position="726"/>
    </location>
</feature>
<dbReference type="OrthoDB" id="2178703at2"/>